<dbReference type="HOGENOM" id="CLU_286970_0_0_1"/>
<dbReference type="GO" id="GO:0005737">
    <property type="term" value="C:cytoplasm"/>
    <property type="evidence" value="ECO:0000318"/>
    <property type="project" value="GO_Central"/>
</dbReference>
<dbReference type="InterPro" id="IPR001623">
    <property type="entry name" value="DnaJ_domain"/>
</dbReference>
<feature type="compositionally biased region" description="Polar residues" evidence="1">
    <location>
        <begin position="319"/>
        <end position="339"/>
    </location>
</feature>
<feature type="region of interest" description="Disordered" evidence="1">
    <location>
        <begin position="512"/>
        <end position="562"/>
    </location>
</feature>
<feature type="compositionally biased region" description="Low complexity" evidence="1">
    <location>
        <begin position="137"/>
        <end position="148"/>
    </location>
</feature>
<reference evidence="3 4" key="1">
    <citation type="submission" date="2009-12" db="EMBL/GenBank/DDBJ databases">
        <title>The draft genome of Batrachochytrium dendrobatidis.</title>
        <authorList>
            <consortium name="US DOE Joint Genome Institute (JGI-PGF)"/>
            <person name="Kuo A."/>
            <person name="Salamov A."/>
            <person name="Schmutz J."/>
            <person name="Lucas S."/>
            <person name="Pitluck S."/>
            <person name="Rosenblum E."/>
            <person name="Stajich J."/>
            <person name="Eisen M."/>
            <person name="Grigoriev I.V."/>
        </authorList>
    </citation>
    <scope>NUCLEOTIDE SEQUENCE [LARGE SCALE GENOMIC DNA]</scope>
    <source>
        <strain evidence="4">JAM81 / FGSC 10211</strain>
    </source>
</reference>
<gene>
    <name evidence="3" type="ORF">BATDEDRAFT_90378</name>
</gene>
<dbReference type="SUPFAM" id="SSF48452">
    <property type="entry name" value="TPR-like"/>
    <property type="match status" value="1"/>
</dbReference>
<feature type="compositionally biased region" description="Polar residues" evidence="1">
    <location>
        <begin position="512"/>
        <end position="538"/>
    </location>
</feature>
<evidence type="ECO:0000313" key="3">
    <source>
        <dbReference type="EMBL" id="EGF78442.1"/>
    </source>
</evidence>
<name>F4P7L2_BATDJ</name>
<dbReference type="Gene3D" id="1.10.8.10">
    <property type="entry name" value="DNA helicase RuvA subunit, C-terminal domain"/>
    <property type="match status" value="1"/>
</dbReference>
<dbReference type="GeneID" id="18243864"/>
<feature type="region of interest" description="Disordered" evidence="1">
    <location>
        <begin position="704"/>
        <end position="778"/>
    </location>
</feature>
<dbReference type="Proteomes" id="UP000007241">
    <property type="component" value="Unassembled WGS sequence"/>
</dbReference>
<feature type="compositionally biased region" description="Low complexity" evidence="1">
    <location>
        <begin position="752"/>
        <end position="769"/>
    </location>
</feature>
<dbReference type="PROSITE" id="PS50030">
    <property type="entry name" value="UBA"/>
    <property type="match status" value="1"/>
</dbReference>
<feature type="compositionally biased region" description="Polar residues" evidence="1">
    <location>
        <begin position="665"/>
        <end position="683"/>
    </location>
</feature>
<feature type="compositionally biased region" description="Polar residues" evidence="1">
    <location>
        <begin position="704"/>
        <end position="722"/>
    </location>
</feature>
<dbReference type="CDD" id="cd06257">
    <property type="entry name" value="DnaJ"/>
    <property type="match status" value="1"/>
</dbReference>
<dbReference type="InterPro" id="IPR019734">
    <property type="entry name" value="TPR_rpt"/>
</dbReference>
<evidence type="ECO:0000259" key="2">
    <source>
        <dbReference type="PROSITE" id="PS50030"/>
    </source>
</evidence>
<evidence type="ECO:0000256" key="1">
    <source>
        <dbReference type="SAM" id="MobiDB-lite"/>
    </source>
</evidence>
<dbReference type="STRING" id="684364.F4P7L2"/>
<feature type="region of interest" description="Disordered" evidence="1">
    <location>
        <begin position="1"/>
        <end position="100"/>
    </location>
</feature>
<dbReference type="AlphaFoldDB" id="F4P7L2"/>
<feature type="compositionally biased region" description="Polar residues" evidence="1">
    <location>
        <begin position="738"/>
        <end position="751"/>
    </location>
</feature>
<feature type="region of interest" description="Disordered" evidence="1">
    <location>
        <begin position="429"/>
        <end position="456"/>
    </location>
</feature>
<feature type="region of interest" description="Disordered" evidence="1">
    <location>
        <begin position="645"/>
        <end position="692"/>
    </location>
</feature>
<dbReference type="PANTHER" id="PTHR23172:SF19">
    <property type="entry name" value="J DOMAIN-CONTAINING PROTEIN"/>
    <property type="match status" value="1"/>
</dbReference>
<feature type="compositionally biased region" description="Basic and acidic residues" evidence="1">
    <location>
        <begin position="651"/>
        <end position="662"/>
    </location>
</feature>
<dbReference type="InterPro" id="IPR009060">
    <property type="entry name" value="UBA-like_sf"/>
</dbReference>
<feature type="compositionally biased region" description="Polar residues" evidence="1">
    <location>
        <begin position="285"/>
        <end position="301"/>
    </location>
</feature>
<dbReference type="PANTHER" id="PTHR23172">
    <property type="entry name" value="AUXILIN/CYCLIN G-ASSOCIATED KINASE-RELATED"/>
    <property type="match status" value="1"/>
</dbReference>
<feature type="region of interest" description="Disordered" evidence="1">
    <location>
        <begin position="130"/>
        <end position="151"/>
    </location>
</feature>
<evidence type="ECO:0000313" key="4">
    <source>
        <dbReference type="Proteomes" id="UP000007241"/>
    </source>
</evidence>
<dbReference type="InParanoid" id="F4P7L2"/>
<dbReference type="EMBL" id="GL882888">
    <property type="protein sequence ID" value="EGF78442.1"/>
    <property type="molecule type" value="Genomic_DNA"/>
</dbReference>
<dbReference type="FunFam" id="1.10.287.110:FF:000002">
    <property type="entry name" value="putative tyrosine-protein phosphatase auxilin isoform X2"/>
    <property type="match status" value="1"/>
</dbReference>
<sequence length="1075" mass="114939">MQELNDLVWSTNTNGNVRPITTTQGMPFTPSTSPLPLKPQLSNAPVYSNARPANNGGSQPVNRSGTSTPQRTVATGQPFGLGKSSSLTGSTANNGVGSNSNKANADDVFGTLVGAFGGASIRQSAAPILSMDEQRKQSQQQLLQRHPQNLSSGNASNIVFPVNTAQSLMISHSTSLQPLVSAGKPPSRSGSPSLVPVNAFDGLGLTMGTSNSQHTRAMSNTAGPTAQSLTFNAANGISTQSTGIMQFDGISSTSRLSPAYPSNKHQDSTSNLDIPTLQPHQLSTNKIRSKSPSATNSSKQSAPFADLLSIKPSASKVSQMTVASQSESTLPQSKQTGTMVQPPKSAEAWGNIDFLDAPGPAKHTSIATSGNYTTVSDTHLVNGDIFDASFLGSQFSKETKVCKPVVDDNPLGLLAGPATQSPAWESLTLKSTQSTSPTHSLQSNSQSLPISQPTKTSNDRNIAQIVSMGFDADSAAAALEVSGQEVAAAIDILVQNQKAEAQIQHFSLANQGISPTKSQRQTTSCSSNRPESKFNSDNNTDEYKGFYTGRARDEDDIEPGSRVLPDTQKIIESASAFGMSVFKNAKTFVSYSKKAITQVIEKAGADVSGTSTGETKSPGGYDENRHAAQEYSQWNGKPFKDHDDGEYDDCYDAHDAPKESKFSDGLNTQNGHGWQNDTTDMNMSVSSDEDVDVSVKKQTNCLSAIKSEGSSQQVPSSKSDNNLIDPDEFVTISPPAPSMNSTMQQFLETELSQPSKQQTSSPSTRQQPKLQSSALTTSPHYISAESTKSLGTEMFKKGQFSDAVVHYTTAIQALQALSSSTMSTDPAYMSLLVTLLTNRASAMLKTGQYREAIADCTQALGISSNDLKGLHRRACAYEAIEMWTEALKDYRMVMETGGASKSVSEGIVRCNKALQGSDRSTFASETNAINSSASVSQPKLVKPSSVQVQSAVDAAVQKLRHQAIQAEQEETEKFALGDEIEAKINHWRRNKEDNLRALISTLNMVLWPSLGWKPVGLGELVTPQQLKVRYMRAVGKVHPDKLGVDATVEQRLIANHVFSTLNKAWDLFKASNGIS</sequence>
<dbReference type="Gene3D" id="1.25.40.10">
    <property type="entry name" value="Tetratricopeptide repeat domain"/>
    <property type="match status" value="1"/>
</dbReference>
<dbReference type="SMART" id="SM00028">
    <property type="entry name" value="TPR"/>
    <property type="match status" value="3"/>
</dbReference>
<feature type="compositionally biased region" description="Polar residues" evidence="1">
    <location>
        <begin position="268"/>
        <end position="277"/>
    </location>
</feature>
<accession>F4P7L2</accession>
<dbReference type="SUPFAM" id="SSF46565">
    <property type="entry name" value="Chaperone J-domain"/>
    <property type="match status" value="1"/>
</dbReference>
<dbReference type="SUPFAM" id="SSF46934">
    <property type="entry name" value="UBA-like"/>
    <property type="match status" value="1"/>
</dbReference>
<dbReference type="GO" id="GO:0031982">
    <property type="term" value="C:vesicle"/>
    <property type="evidence" value="ECO:0000318"/>
    <property type="project" value="GO_Central"/>
</dbReference>
<feature type="region of interest" description="Disordered" evidence="1">
    <location>
        <begin position="285"/>
        <end position="304"/>
    </location>
</feature>
<dbReference type="OMA" id="MLPDKHP"/>
<dbReference type="GO" id="GO:0072583">
    <property type="term" value="P:clathrin-dependent endocytosis"/>
    <property type="evidence" value="ECO:0000318"/>
    <property type="project" value="GO_Central"/>
</dbReference>
<proteinExistence type="predicted"/>
<feature type="domain" description="UBA" evidence="2">
    <location>
        <begin position="456"/>
        <end position="496"/>
    </location>
</feature>
<feature type="region of interest" description="Disordered" evidence="1">
    <location>
        <begin position="255"/>
        <end position="277"/>
    </location>
</feature>
<dbReference type="SMART" id="SM00165">
    <property type="entry name" value="UBA"/>
    <property type="match status" value="1"/>
</dbReference>
<dbReference type="GO" id="GO:0030276">
    <property type="term" value="F:clathrin binding"/>
    <property type="evidence" value="ECO:0000318"/>
    <property type="project" value="GO_Central"/>
</dbReference>
<dbReference type="InterPro" id="IPR011990">
    <property type="entry name" value="TPR-like_helical_dom_sf"/>
</dbReference>
<protein>
    <recommendedName>
        <fullName evidence="2">UBA domain-containing protein</fullName>
    </recommendedName>
</protein>
<feature type="region of interest" description="Disordered" evidence="1">
    <location>
        <begin position="319"/>
        <end position="344"/>
    </location>
</feature>
<organism evidence="3 4">
    <name type="scientific">Batrachochytrium dendrobatidis (strain JAM81 / FGSC 10211)</name>
    <name type="common">Frog chytrid fungus</name>
    <dbReference type="NCBI Taxonomy" id="684364"/>
    <lineage>
        <taxon>Eukaryota</taxon>
        <taxon>Fungi</taxon>
        <taxon>Fungi incertae sedis</taxon>
        <taxon>Chytridiomycota</taxon>
        <taxon>Chytridiomycota incertae sedis</taxon>
        <taxon>Chytridiomycetes</taxon>
        <taxon>Rhizophydiales</taxon>
        <taxon>Rhizophydiales incertae sedis</taxon>
        <taxon>Batrachochytrium</taxon>
    </lineage>
</organism>
<feature type="compositionally biased region" description="Low complexity" evidence="1">
    <location>
        <begin position="80"/>
        <end position="91"/>
    </location>
</feature>
<dbReference type="GO" id="GO:0072318">
    <property type="term" value="P:clathrin coat disassembly"/>
    <property type="evidence" value="ECO:0000318"/>
    <property type="project" value="GO_Central"/>
</dbReference>
<dbReference type="Gene3D" id="1.10.287.110">
    <property type="entry name" value="DnaJ domain"/>
    <property type="match status" value="1"/>
</dbReference>
<dbReference type="InterPro" id="IPR036869">
    <property type="entry name" value="J_dom_sf"/>
</dbReference>
<dbReference type="InterPro" id="IPR015940">
    <property type="entry name" value="UBA"/>
</dbReference>
<dbReference type="OrthoDB" id="1717591at2759"/>
<feature type="compositionally biased region" description="Polar residues" evidence="1">
    <location>
        <begin position="8"/>
        <end position="75"/>
    </location>
</feature>
<dbReference type="RefSeq" id="XP_006680843.1">
    <property type="nucleotide sequence ID" value="XM_006680780.1"/>
</dbReference>
<keyword evidence="4" id="KW-1185">Reference proteome</keyword>